<comment type="pathway">
    <text evidence="8 9">Purine metabolism; IMP biosynthesis via de novo pathway; 5-amino-1-(5-phospho-D-ribosyl)imidazole-4-carboxylate from 5-amino-1-(5-phospho-D-ribosyl)imidazole (N5-CAIR route): step 1/2.</text>
</comment>
<sequence>MNSQTVLPGSTIGIIGGGQLGQMLAMSAKEMGYRVNVLDPNKYCPAASVANHFIQCAYDDVSGLTELAKKSNLLTYEFENVSASALKDIPISYSLPQGTDLLEITQDRVKEKQFLAQLKLPIASFSVIDTLEDLLDAIEVIGYPCVLKTTRGGYDGKGQVVIKSFADVEMAKGLLIQKCVLEEWLTFDKELSVIVAGNPQGEYVTFPCAENLHHQNILHQTIVPARVCQSVSSQASNLALEVAKKLHLTGVLAIEMFVVGQKVYINELAPRPHNSGHYSIEACDVSQFDLHIKGICGLPLASPNLLSSVVMVNVLGQHLEDSLELMLHHPTWHFHYYGKEQPQFGRKMGHITILSEDITYVLTALKKTTIWN</sequence>
<dbReference type="EMBL" id="CP038865">
    <property type="protein sequence ID" value="QCA28810.1"/>
    <property type="molecule type" value="Genomic_DNA"/>
</dbReference>
<gene>
    <name evidence="8 9 12" type="primary">purK</name>
    <name evidence="12" type="ORF">E4031_01085</name>
    <name evidence="11" type="ORF">E4Z98_05560</name>
</gene>
<dbReference type="FunFam" id="3.30.1490.20:FF:000015">
    <property type="entry name" value="N5-carboxyaminoimidazole ribonucleotide synthase"/>
    <property type="match status" value="1"/>
</dbReference>
<dbReference type="EC" id="6.3.4.18" evidence="8 9"/>
<dbReference type="PANTHER" id="PTHR11609">
    <property type="entry name" value="PURINE BIOSYNTHESIS PROTEIN 6/7, PUR6/7"/>
    <property type="match status" value="1"/>
</dbReference>
<dbReference type="Gene3D" id="3.30.470.20">
    <property type="entry name" value="ATP-grasp fold, B domain"/>
    <property type="match status" value="1"/>
</dbReference>
<dbReference type="InterPro" id="IPR054350">
    <property type="entry name" value="PurT/PurK_preATP-grasp"/>
</dbReference>
<evidence type="ECO:0000313" key="12">
    <source>
        <dbReference type="EMBL" id="TFZ42989.1"/>
    </source>
</evidence>
<comment type="function">
    <text evidence="9">Catalyzes the ATP-dependent conversion of 5-aminoimidazole ribonucleotide (AIR) and HCO(3)- to N5-carboxyaminoimidazole ribonucleotide (N5-CAIR).</text>
</comment>
<dbReference type="Proteomes" id="UP000296883">
    <property type="component" value="Chromosome"/>
</dbReference>
<proteinExistence type="inferred from homology"/>
<dbReference type="NCBIfam" id="NF004679">
    <property type="entry name" value="PRK06019.1-5"/>
    <property type="match status" value="1"/>
</dbReference>
<feature type="binding site" evidence="8">
    <location>
        <begin position="153"/>
        <end position="159"/>
    </location>
    <ligand>
        <name>ATP</name>
        <dbReference type="ChEBI" id="CHEBI:30616"/>
    </ligand>
</feature>
<evidence type="ECO:0000259" key="10">
    <source>
        <dbReference type="PROSITE" id="PS50975"/>
    </source>
</evidence>
<feature type="binding site" evidence="8">
    <location>
        <position position="148"/>
    </location>
    <ligand>
        <name>ATP</name>
        <dbReference type="ChEBI" id="CHEBI:30616"/>
    </ligand>
</feature>
<comment type="subunit">
    <text evidence="8 9">Homodimer.</text>
</comment>
<keyword evidence="4 8" id="KW-0547">Nucleotide-binding</keyword>
<keyword evidence="7" id="KW-0464">Manganese</keyword>
<feature type="binding site" evidence="8">
    <location>
        <position position="108"/>
    </location>
    <ligand>
        <name>ATP</name>
        <dbReference type="ChEBI" id="CHEBI:30616"/>
    </ligand>
</feature>
<dbReference type="GO" id="GO:0005829">
    <property type="term" value="C:cytosol"/>
    <property type="evidence" value="ECO:0007669"/>
    <property type="project" value="TreeGrafter"/>
</dbReference>
<comment type="function">
    <text evidence="8">Catalyzes the ATP-dependent conversion of 5-aminoimidazole ribonucleotide (AIR) and HCO(3)(-) to N5-carboxyaminoimidazole ribonucleotide (N5-CAIR).</text>
</comment>
<dbReference type="RefSeq" id="WP_135253482.1">
    <property type="nucleotide sequence ID" value="NZ_CP038865.1"/>
</dbReference>
<dbReference type="Pfam" id="PF22660">
    <property type="entry name" value="RS_preATP-grasp-like"/>
    <property type="match status" value="1"/>
</dbReference>
<dbReference type="NCBIfam" id="TIGR01161">
    <property type="entry name" value="purK"/>
    <property type="match status" value="1"/>
</dbReference>
<dbReference type="InterPro" id="IPR016185">
    <property type="entry name" value="PreATP-grasp_dom_sf"/>
</dbReference>
<feature type="domain" description="ATP-grasp" evidence="10">
    <location>
        <begin position="112"/>
        <end position="296"/>
    </location>
</feature>
<dbReference type="Pfam" id="PF17769">
    <property type="entry name" value="PurK_C"/>
    <property type="match status" value="1"/>
</dbReference>
<dbReference type="FunFam" id="3.40.50.20:FF:000016">
    <property type="entry name" value="N5-carboxyaminoimidazole ribonucleotide synthase"/>
    <property type="match status" value="1"/>
</dbReference>
<dbReference type="InterPro" id="IPR011054">
    <property type="entry name" value="Rudment_hybrid_motif"/>
</dbReference>
<keyword evidence="3 8" id="KW-0436">Ligase</keyword>
<keyword evidence="6 8" id="KW-0067">ATP-binding</keyword>
<dbReference type="Gene3D" id="3.30.1490.20">
    <property type="entry name" value="ATP-grasp fold, A domain"/>
    <property type="match status" value="1"/>
</dbReference>
<accession>A0AAJ5EHC7</accession>
<comment type="catalytic activity">
    <reaction evidence="8 9">
        <text>5-amino-1-(5-phospho-beta-D-ribosyl)imidazole + hydrogencarbonate + ATP = 5-carboxyamino-1-(5-phospho-D-ribosyl)imidazole + ADP + phosphate + 2 H(+)</text>
        <dbReference type="Rhea" id="RHEA:19317"/>
        <dbReference type="ChEBI" id="CHEBI:15378"/>
        <dbReference type="ChEBI" id="CHEBI:17544"/>
        <dbReference type="ChEBI" id="CHEBI:30616"/>
        <dbReference type="ChEBI" id="CHEBI:43474"/>
        <dbReference type="ChEBI" id="CHEBI:58730"/>
        <dbReference type="ChEBI" id="CHEBI:137981"/>
        <dbReference type="ChEBI" id="CHEBI:456216"/>
        <dbReference type="EC" id="6.3.4.18"/>
    </reaction>
</comment>
<dbReference type="SUPFAM" id="SSF52440">
    <property type="entry name" value="PreATP-grasp domain"/>
    <property type="match status" value="1"/>
</dbReference>
<name>A0AAJ5EHC7_9ENTE</name>
<comment type="cofactor">
    <cofactor evidence="1">
        <name>Mn(2+)</name>
        <dbReference type="ChEBI" id="CHEBI:29035"/>
    </cofactor>
</comment>
<evidence type="ECO:0000256" key="4">
    <source>
        <dbReference type="ARBA" id="ARBA00022741"/>
    </source>
</evidence>
<dbReference type="GO" id="GO:0046872">
    <property type="term" value="F:metal ion binding"/>
    <property type="evidence" value="ECO:0007669"/>
    <property type="project" value="InterPro"/>
</dbReference>
<comment type="cofactor">
    <cofactor evidence="2">
        <name>Mg(2+)</name>
        <dbReference type="ChEBI" id="CHEBI:18420"/>
    </cofactor>
</comment>
<evidence type="ECO:0000256" key="8">
    <source>
        <dbReference type="HAMAP-Rule" id="MF_01928"/>
    </source>
</evidence>
<dbReference type="InterPro" id="IPR040686">
    <property type="entry name" value="PurK_C"/>
</dbReference>
<evidence type="ECO:0000313" key="11">
    <source>
        <dbReference type="EMBL" id="QCA28810.1"/>
    </source>
</evidence>
<reference evidence="12 14" key="1">
    <citation type="submission" date="2019-03" db="EMBL/GenBank/DDBJ databases">
        <title>Vagococcus sp. was isolated fron gut of Carduelis flavirostris.</title>
        <authorList>
            <person name="Ge Y."/>
        </authorList>
    </citation>
    <scope>NUCLEOTIDE SEQUENCE [LARGE SCALE GENOMIC DNA]</scope>
    <source>
        <strain evidence="12 14">CF-210</strain>
    </source>
</reference>
<dbReference type="PROSITE" id="PS50975">
    <property type="entry name" value="ATP_GRASP"/>
    <property type="match status" value="1"/>
</dbReference>
<evidence type="ECO:0000313" key="13">
    <source>
        <dbReference type="Proteomes" id="UP000296883"/>
    </source>
</evidence>
<feature type="binding site" evidence="8">
    <location>
        <begin position="266"/>
        <end position="267"/>
    </location>
    <ligand>
        <name>ATP</name>
        <dbReference type="ChEBI" id="CHEBI:30616"/>
    </ligand>
</feature>
<dbReference type="GO" id="GO:0034028">
    <property type="term" value="F:5-(carboxyamino)imidazole ribonucleotide synthase activity"/>
    <property type="evidence" value="ECO:0007669"/>
    <property type="project" value="UniProtKB-UniRule"/>
</dbReference>
<dbReference type="NCBIfam" id="NF004675">
    <property type="entry name" value="PRK06019.1-1"/>
    <property type="match status" value="1"/>
</dbReference>
<dbReference type="HAMAP" id="MF_01928">
    <property type="entry name" value="PurK"/>
    <property type="match status" value="1"/>
</dbReference>
<dbReference type="Pfam" id="PF02222">
    <property type="entry name" value="ATP-grasp"/>
    <property type="match status" value="1"/>
</dbReference>
<evidence type="ECO:0000256" key="2">
    <source>
        <dbReference type="ARBA" id="ARBA00001946"/>
    </source>
</evidence>
<dbReference type="InterPro" id="IPR013815">
    <property type="entry name" value="ATP_grasp_subdomain_1"/>
</dbReference>
<evidence type="ECO:0000313" key="14">
    <source>
        <dbReference type="Proteomes" id="UP000297725"/>
    </source>
</evidence>
<dbReference type="Gene3D" id="3.40.50.20">
    <property type="match status" value="1"/>
</dbReference>
<evidence type="ECO:0000256" key="6">
    <source>
        <dbReference type="ARBA" id="ARBA00022840"/>
    </source>
</evidence>
<dbReference type="InterPro" id="IPR005875">
    <property type="entry name" value="PurK"/>
</dbReference>
<organism evidence="12 14">
    <name type="scientific">Vagococcus xieshaowenii</name>
    <dbReference type="NCBI Taxonomy" id="2562451"/>
    <lineage>
        <taxon>Bacteria</taxon>
        <taxon>Bacillati</taxon>
        <taxon>Bacillota</taxon>
        <taxon>Bacilli</taxon>
        <taxon>Lactobacillales</taxon>
        <taxon>Enterococcaceae</taxon>
        <taxon>Vagococcus</taxon>
    </lineage>
</organism>
<keyword evidence="13" id="KW-1185">Reference proteome</keyword>
<feature type="binding site" evidence="8">
    <location>
        <position position="213"/>
    </location>
    <ligand>
        <name>ATP</name>
        <dbReference type="ChEBI" id="CHEBI:30616"/>
    </ligand>
</feature>
<dbReference type="GO" id="GO:0005524">
    <property type="term" value="F:ATP binding"/>
    <property type="evidence" value="ECO:0007669"/>
    <property type="project" value="UniProtKB-UniRule"/>
</dbReference>
<protein>
    <recommendedName>
        <fullName evidence="8 9">N5-carboxyaminoimidazole ribonucleotide synthase</fullName>
        <shortName evidence="8 9">N5-CAIR synthase</shortName>
        <ecNumber evidence="8 9">6.3.4.18</ecNumber>
    </recommendedName>
    <alternativeName>
        <fullName evidence="8 9">5-(carboxyamino)imidazole ribonucleotide synthetase</fullName>
    </alternativeName>
</protein>
<comment type="similarity">
    <text evidence="8 9">Belongs to the PurK/PurT family.</text>
</comment>
<reference evidence="11 13" key="2">
    <citation type="journal article" date="2020" name="Int. J. Syst. Evol. Microbiol.">
        <title>Vagococcus xieshaowenii sp. nov., isolated from snow finch (Montifringilla taczanowskii) cloacal content.</title>
        <authorList>
            <person name="Ge Y."/>
            <person name="Yang J."/>
            <person name="Lai X.H."/>
            <person name="Zhang G."/>
            <person name="Jin D."/>
            <person name="Lu S."/>
            <person name="Wang B."/>
            <person name="Huang Y."/>
            <person name="Huang Y."/>
            <person name="Ren Z."/>
            <person name="Zhang X."/>
            <person name="Xu J."/>
        </authorList>
    </citation>
    <scope>NUCLEOTIDE SEQUENCE [LARGE SCALE GENOMIC DNA]</scope>
    <source>
        <strain evidence="13">personal::cf-49</strain>
        <strain evidence="11">Personal::cf-49</strain>
    </source>
</reference>
<evidence type="ECO:0000256" key="7">
    <source>
        <dbReference type="ARBA" id="ARBA00023211"/>
    </source>
</evidence>
<feature type="binding site" evidence="8">
    <location>
        <position position="190"/>
    </location>
    <ligand>
        <name>ATP</name>
        <dbReference type="ChEBI" id="CHEBI:30616"/>
    </ligand>
</feature>
<evidence type="ECO:0000256" key="3">
    <source>
        <dbReference type="ARBA" id="ARBA00022598"/>
    </source>
</evidence>
<keyword evidence="5 8" id="KW-0658">Purine biosynthesis</keyword>
<feature type="binding site" evidence="8">
    <location>
        <begin position="182"/>
        <end position="185"/>
    </location>
    <ligand>
        <name>ATP</name>
        <dbReference type="ChEBI" id="CHEBI:30616"/>
    </ligand>
</feature>
<evidence type="ECO:0000256" key="1">
    <source>
        <dbReference type="ARBA" id="ARBA00001936"/>
    </source>
</evidence>
<evidence type="ECO:0000256" key="5">
    <source>
        <dbReference type="ARBA" id="ARBA00022755"/>
    </source>
</evidence>
<dbReference type="InterPro" id="IPR011761">
    <property type="entry name" value="ATP-grasp"/>
</dbReference>
<dbReference type="InterPro" id="IPR003135">
    <property type="entry name" value="ATP-grasp_carboxylate-amine"/>
</dbReference>
<dbReference type="SUPFAM" id="SSF51246">
    <property type="entry name" value="Rudiment single hybrid motif"/>
    <property type="match status" value="1"/>
</dbReference>
<dbReference type="NCBIfam" id="NF004676">
    <property type="entry name" value="PRK06019.1-2"/>
    <property type="match status" value="1"/>
</dbReference>
<dbReference type="EMBL" id="SRHU01000006">
    <property type="protein sequence ID" value="TFZ42989.1"/>
    <property type="molecule type" value="Genomic_DNA"/>
</dbReference>
<dbReference type="AlphaFoldDB" id="A0AAJ5EHC7"/>
<evidence type="ECO:0000256" key="9">
    <source>
        <dbReference type="RuleBase" id="RU361200"/>
    </source>
</evidence>
<dbReference type="GO" id="GO:0004638">
    <property type="term" value="F:phosphoribosylaminoimidazole carboxylase activity"/>
    <property type="evidence" value="ECO:0007669"/>
    <property type="project" value="InterPro"/>
</dbReference>
<dbReference type="SUPFAM" id="SSF56059">
    <property type="entry name" value="Glutathione synthetase ATP-binding domain-like"/>
    <property type="match status" value="1"/>
</dbReference>
<dbReference type="Proteomes" id="UP000297725">
    <property type="component" value="Unassembled WGS sequence"/>
</dbReference>
<dbReference type="GO" id="GO:0006189">
    <property type="term" value="P:'de novo' IMP biosynthetic process"/>
    <property type="evidence" value="ECO:0007669"/>
    <property type="project" value="UniProtKB-UniRule"/>
</dbReference>
<dbReference type="PANTHER" id="PTHR11609:SF5">
    <property type="entry name" value="PHOSPHORIBOSYLAMINOIMIDAZOLE CARBOXYLASE"/>
    <property type="match status" value="1"/>
</dbReference>